<keyword evidence="2" id="KW-1185">Reference proteome</keyword>
<evidence type="ECO:0000313" key="1">
    <source>
        <dbReference type="EMBL" id="GBO16578.1"/>
    </source>
</evidence>
<protein>
    <submittedName>
        <fullName evidence="1">Uncharacterized protein</fullName>
    </submittedName>
</protein>
<evidence type="ECO:0000313" key="2">
    <source>
        <dbReference type="Proteomes" id="UP000499080"/>
    </source>
</evidence>
<comment type="caution">
    <text evidence="1">The sequence shown here is derived from an EMBL/GenBank/DDBJ whole genome shotgun (WGS) entry which is preliminary data.</text>
</comment>
<dbReference type="EMBL" id="BGPR01040453">
    <property type="protein sequence ID" value="GBO16578.1"/>
    <property type="molecule type" value="Genomic_DNA"/>
</dbReference>
<dbReference type="Proteomes" id="UP000499080">
    <property type="component" value="Unassembled WGS sequence"/>
</dbReference>
<gene>
    <name evidence="1" type="ORF">AVEN_16937_1</name>
</gene>
<dbReference type="OrthoDB" id="6567502at2759"/>
<sequence>MNPNVPCLPLRIDYVIEANAIKQICTLSPTINNSKKALITGNKYLLYGKEICMPATLLEVEQGTCKLWITNYSQQPQLIPKGMNIGTLTNLEENTICSLNDVNPVKDIMNHQSRKRNTREKLRKLLDAELTSDETTLMSIYTLLPINYSID</sequence>
<proteinExistence type="predicted"/>
<organism evidence="1 2">
    <name type="scientific">Araneus ventricosus</name>
    <name type="common">Orbweaver spider</name>
    <name type="synonym">Epeira ventricosa</name>
    <dbReference type="NCBI Taxonomy" id="182803"/>
    <lineage>
        <taxon>Eukaryota</taxon>
        <taxon>Metazoa</taxon>
        <taxon>Ecdysozoa</taxon>
        <taxon>Arthropoda</taxon>
        <taxon>Chelicerata</taxon>
        <taxon>Arachnida</taxon>
        <taxon>Araneae</taxon>
        <taxon>Araneomorphae</taxon>
        <taxon>Entelegynae</taxon>
        <taxon>Araneoidea</taxon>
        <taxon>Araneidae</taxon>
        <taxon>Araneus</taxon>
    </lineage>
</organism>
<reference evidence="1 2" key="1">
    <citation type="journal article" date="2019" name="Sci. Rep.">
        <title>Orb-weaving spider Araneus ventricosus genome elucidates the spidroin gene catalogue.</title>
        <authorList>
            <person name="Kono N."/>
            <person name="Nakamura H."/>
            <person name="Ohtoshi R."/>
            <person name="Moran D.A.P."/>
            <person name="Shinohara A."/>
            <person name="Yoshida Y."/>
            <person name="Fujiwara M."/>
            <person name="Mori M."/>
            <person name="Tomita M."/>
            <person name="Arakawa K."/>
        </authorList>
    </citation>
    <scope>NUCLEOTIDE SEQUENCE [LARGE SCALE GENOMIC DNA]</scope>
</reference>
<accession>A0A4Y2UUM5</accession>
<dbReference type="AlphaFoldDB" id="A0A4Y2UUM5"/>
<name>A0A4Y2UUM5_ARAVE</name>